<accession>A0ACC2NH79</accession>
<sequence length="102" mass="11944">MVLPVACASPTETSIQFDFRSADYGTISRIMNSMDWNSVTECENVDDFVTELNKFLDGVMRDNIPVKCVVYFEFPKWYCQELKDLMSEEKKLHKLWKNTDTD</sequence>
<dbReference type="EMBL" id="CM056743">
    <property type="protein sequence ID" value="KAJ8670158.1"/>
    <property type="molecule type" value="Genomic_DNA"/>
</dbReference>
<evidence type="ECO:0000313" key="2">
    <source>
        <dbReference type="Proteomes" id="UP001239111"/>
    </source>
</evidence>
<evidence type="ECO:0000313" key="1">
    <source>
        <dbReference type="EMBL" id="KAJ8670158.1"/>
    </source>
</evidence>
<name>A0ACC2NH79_9HYME</name>
<reference evidence="1" key="1">
    <citation type="submission" date="2023-04" db="EMBL/GenBank/DDBJ databases">
        <title>A chromosome-level genome assembly of the parasitoid wasp Eretmocerus hayati.</title>
        <authorList>
            <person name="Zhong Y."/>
            <person name="Liu S."/>
            <person name="Liu Y."/>
        </authorList>
    </citation>
    <scope>NUCLEOTIDE SEQUENCE</scope>
    <source>
        <strain evidence="1">ZJU_SS_LIU_2023</strain>
    </source>
</reference>
<keyword evidence="2" id="KW-1185">Reference proteome</keyword>
<organism evidence="1 2">
    <name type="scientific">Eretmocerus hayati</name>
    <dbReference type="NCBI Taxonomy" id="131215"/>
    <lineage>
        <taxon>Eukaryota</taxon>
        <taxon>Metazoa</taxon>
        <taxon>Ecdysozoa</taxon>
        <taxon>Arthropoda</taxon>
        <taxon>Hexapoda</taxon>
        <taxon>Insecta</taxon>
        <taxon>Pterygota</taxon>
        <taxon>Neoptera</taxon>
        <taxon>Endopterygota</taxon>
        <taxon>Hymenoptera</taxon>
        <taxon>Apocrita</taxon>
        <taxon>Proctotrupomorpha</taxon>
        <taxon>Chalcidoidea</taxon>
        <taxon>Aphelinidae</taxon>
        <taxon>Aphelininae</taxon>
        <taxon>Eretmocerus</taxon>
    </lineage>
</organism>
<comment type="caution">
    <text evidence="1">The sequence shown here is derived from an EMBL/GenBank/DDBJ whole genome shotgun (WGS) entry which is preliminary data.</text>
</comment>
<gene>
    <name evidence="1" type="ORF">QAD02_001417</name>
</gene>
<protein>
    <submittedName>
        <fullName evidence="1">Uncharacterized protein</fullName>
    </submittedName>
</protein>
<dbReference type="Proteomes" id="UP001239111">
    <property type="component" value="Chromosome 3"/>
</dbReference>
<proteinExistence type="predicted"/>